<gene>
    <name evidence="2" type="ORF">H0485_11085</name>
</gene>
<evidence type="ECO:0000313" key="2">
    <source>
        <dbReference type="EMBL" id="MCB5410540.1"/>
    </source>
</evidence>
<dbReference type="RefSeq" id="WP_226935545.1">
    <property type="nucleotide sequence ID" value="NZ_JACDXX010000009.1"/>
</dbReference>
<dbReference type="Proteomes" id="UP001198571">
    <property type="component" value="Unassembled WGS sequence"/>
</dbReference>
<evidence type="ECO:0000313" key="3">
    <source>
        <dbReference type="Proteomes" id="UP001198571"/>
    </source>
</evidence>
<keyword evidence="1" id="KW-0812">Transmembrane</keyword>
<dbReference type="EMBL" id="JACDXX010000009">
    <property type="protein sequence ID" value="MCB5410540.1"/>
    <property type="molecule type" value="Genomic_DNA"/>
</dbReference>
<sequence length="101" mass="10520">MAEVPEDMALPPSLRFLKGLVIVLMLSMIAGVIAVTVLLVTRLNAPGTALPELPAALRLPEGEKAGAVTFGKGWTAVVTESGRLLIFDATGALKQDLQPGL</sequence>
<proteinExistence type="predicted"/>
<dbReference type="Pfam" id="PF20082">
    <property type="entry name" value="DUF6476"/>
    <property type="match status" value="1"/>
</dbReference>
<keyword evidence="3" id="KW-1185">Reference proteome</keyword>
<feature type="transmembrane region" description="Helical" evidence="1">
    <location>
        <begin position="20"/>
        <end position="40"/>
    </location>
</feature>
<keyword evidence="1" id="KW-0472">Membrane</keyword>
<protein>
    <submittedName>
        <fullName evidence="2">Uncharacterized protein</fullName>
    </submittedName>
</protein>
<comment type="caution">
    <text evidence="2">The sequence shown here is derived from an EMBL/GenBank/DDBJ whole genome shotgun (WGS) entry which is preliminary data.</text>
</comment>
<reference evidence="2 3" key="1">
    <citation type="submission" date="2020-07" db="EMBL/GenBank/DDBJ databases">
        <title>Pseudogemmobacter sp. nov., isolated from poultry manure in Taiwan.</title>
        <authorList>
            <person name="Lin S.-Y."/>
            <person name="Tang Y.-S."/>
            <person name="Young C.-C."/>
        </authorList>
    </citation>
    <scope>NUCLEOTIDE SEQUENCE [LARGE SCALE GENOMIC DNA]</scope>
    <source>
        <strain evidence="2 3">CC-YST710</strain>
    </source>
</reference>
<accession>A0ABS8CNY8</accession>
<organism evidence="2 3">
    <name type="scientific">Pseudogemmobacter faecipullorum</name>
    <dbReference type="NCBI Taxonomy" id="2755041"/>
    <lineage>
        <taxon>Bacteria</taxon>
        <taxon>Pseudomonadati</taxon>
        <taxon>Pseudomonadota</taxon>
        <taxon>Alphaproteobacteria</taxon>
        <taxon>Rhodobacterales</taxon>
        <taxon>Paracoccaceae</taxon>
        <taxon>Pseudogemmobacter</taxon>
    </lineage>
</organism>
<evidence type="ECO:0000256" key="1">
    <source>
        <dbReference type="SAM" id="Phobius"/>
    </source>
</evidence>
<dbReference type="InterPro" id="IPR045519">
    <property type="entry name" value="DUF6476"/>
</dbReference>
<keyword evidence="1" id="KW-1133">Transmembrane helix</keyword>
<name>A0ABS8CNY8_9RHOB</name>